<dbReference type="AlphaFoldDB" id="A0A1I2EU62"/>
<dbReference type="GO" id="GO:0008718">
    <property type="term" value="F:D-amino-acid dehydrogenase activity"/>
    <property type="evidence" value="ECO:0007669"/>
    <property type="project" value="TreeGrafter"/>
</dbReference>
<dbReference type="GO" id="GO:0005737">
    <property type="term" value="C:cytoplasm"/>
    <property type="evidence" value="ECO:0007669"/>
    <property type="project" value="TreeGrafter"/>
</dbReference>
<sequence>MVRPHINATPCCWSTKHSAQTFSPVIQTLIQRALPSSLRQSNVDQTQPKGMTVKVIVMGAGVIGVTTAYYLAKQGAQVVVIDRQTGPGLETSYANAGQLSYGMTSPWAAPGIPMKAVKWMFMKRRPLFIWPLISPTMWKWCASMVMNCNEDSYRRNKGRMVRVSSYSRDVMPDLIAETGIEYDGRAQGTLQLFRTDKQLKGSKADQEILAEYGSPYEVLDPEGCIAAEPALAQVRGKFVGGLRLTADRTGDCRLFTIALTEKCIEMGVEFQYGQSIKSIAVENGKIAGVDTEIAGRITGDAYVCAMGSFAVNVLNTIGVKLPVYPVKGYSVTLPVTDDKYAPQSTVMDETHKVAITRLGDRIRVAGQAEIAGYSNRLGPHATDTVKHVINDLFPKGGDISKAEGWTGLRPMTPDGTPVLGPTQYENLFLNTGHGTLGWTMACGSGRAVADVVLGKTPEISFDGLTAARYAR</sequence>
<dbReference type="Gene3D" id="3.50.50.60">
    <property type="entry name" value="FAD/NAD(P)-binding domain"/>
    <property type="match status" value="2"/>
</dbReference>
<dbReference type="STRING" id="74348.SAMN04488523_11363"/>
<evidence type="ECO:0000256" key="2">
    <source>
        <dbReference type="ARBA" id="ARBA00023002"/>
    </source>
</evidence>
<dbReference type="Pfam" id="PF01266">
    <property type="entry name" value="DAO"/>
    <property type="match status" value="1"/>
</dbReference>
<accession>A0A1I2EU62</accession>
<evidence type="ECO:0000259" key="3">
    <source>
        <dbReference type="Pfam" id="PF01266"/>
    </source>
</evidence>
<dbReference type="InterPro" id="IPR036188">
    <property type="entry name" value="FAD/NAD-bd_sf"/>
</dbReference>
<dbReference type="Gene3D" id="3.30.9.10">
    <property type="entry name" value="D-Amino Acid Oxidase, subunit A, domain 2"/>
    <property type="match status" value="1"/>
</dbReference>
<proteinExistence type="inferred from homology"/>
<keyword evidence="2" id="KW-0560">Oxidoreductase</keyword>
<dbReference type="PANTHER" id="PTHR13847:SF280">
    <property type="entry name" value="D-AMINO ACID DEHYDROGENASE"/>
    <property type="match status" value="1"/>
</dbReference>
<dbReference type="SUPFAM" id="SSF51905">
    <property type="entry name" value="FAD/NAD(P)-binding domain"/>
    <property type="match status" value="1"/>
</dbReference>
<evidence type="ECO:0000313" key="4">
    <source>
        <dbReference type="EMBL" id="SFE96253.1"/>
    </source>
</evidence>
<dbReference type="PANTHER" id="PTHR13847">
    <property type="entry name" value="SARCOSINE DEHYDROGENASE-RELATED"/>
    <property type="match status" value="1"/>
</dbReference>
<name>A0A1I2EU62_9RHOB</name>
<dbReference type="EMBL" id="FOMW01000013">
    <property type="protein sequence ID" value="SFE96253.1"/>
    <property type="molecule type" value="Genomic_DNA"/>
</dbReference>
<dbReference type="GO" id="GO:0055130">
    <property type="term" value="P:D-alanine catabolic process"/>
    <property type="evidence" value="ECO:0007669"/>
    <property type="project" value="TreeGrafter"/>
</dbReference>
<dbReference type="NCBIfam" id="NF001933">
    <property type="entry name" value="PRK00711.1"/>
    <property type="match status" value="1"/>
</dbReference>
<dbReference type="GO" id="GO:0005886">
    <property type="term" value="C:plasma membrane"/>
    <property type="evidence" value="ECO:0007669"/>
    <property type="project" value="TreeGrafter"/>
</dbReference>
<gene>
    <name evidence="4" type="ORF">SAMN04488523_11363</name>
</gene>
<comment type="similarity">
    <text evidence="1">Belongs to the DadA oxidoreductase family.</text>
</comment>
<keyword evidence="5" id="KW-1185">Reference proteome</keyword>
<dbReference type="SUPFAM" id="SSF54373">
    <property type="entry name" value="FAD-linked reductases, C-terminal domain"/>
    <property type="match status" value="1"/>
</dbReference>
<organism evidence="4 5">
    <name type="scientific">Sulfitobacter brevis</name>
    <dbReference type="NCBI Taxonomy" id="74348"/>
    <lineage>
        <taxon>Bacteria</taxon>
        <taxon>Pseudomonadati</taxon>
        <taxon>Pseudomonadota</taxon>
        <taxon>Alphaproteobacteria</taxon>
        <taxon>Rhodobacterales</taxon>
        <taxon>Roseobacteraceae</taxon>
        <taxon>Sulfitobacter</taxon>
    </lineage>
</organism>
<protein>
    <submittedName>
        <fullName evidence="4">D-amino-acid dehydrogenase</fullName>
    </submittedName>
</protein>
<dbReference type="InterPro" id="IPR006076">
    <property type="entry name" value="FAD-dep_OxRdtase"/>
</dbReference>
<evidence type="ECO:0000313" key="5">
    <source>
        <dbReference type="Proteomes" id="UP000198977"/>
    </source>
</evidence>
<dbReference type="Proteomes" id="UP000198977">
    <property type="component" value="Unassembled WGS sequence"/>
</dbReference>
<reference evidence="4 5" key="1">
    <citation type="submission" date="2016-10" db="EMBL/GenBank/DDBJ databases">
        <authorList>
            <person name="de Groot N.N."/>
        </authorList>
    </citation>
    <scope>NUCLEOTIDE SEQUENCE [LARGE SCALE GENOMIC DNA]</scope>
    <source>
        <strain evidence="4 5">DSM 11443</strain>
    </source>
</reference>
<evidence type="ECO:0000256" key="1">
    <source>
        <dbReference type="ARBA" id="ARBA00009410"/>
    </source>
</evidence>
<feature type="domain" description="FAD dependent oxidoreductase" evidence="3">
    <location>
        <begin position="54"/>
        <end position="450"/>
    </location>
</feature>